<dbReference type="PANTHER" id="PTHR42743">
    <property type="entry name" value="AMINO-ACID AMINOTRANSFERASE"/>
    <property type="match status" value="1"/>
</dbReference>
<evidence type="ECO:0000256" key="4">
    <source>
        <dbReference type="ARBA" id="ARBA00009320"/>
    </source>
</evidence>
<dbReference type="InterPro" id="IPR050571">
    <property type="entry name" value="Class-IV_PLP-Dep_Aminotrnsfr"/>
</dbReference>
<sequence length="281" mass="32373">MVNINGELMSEESPQLYFNNRGLNYGDAVFETLRVINGEIIFWEDHYFRFMAAMRIMRMEIPMSFSPEFLAEEIQQIIRAKNLQQTPARVKLLAYRKSGGYYTPQDLSIEYLIRAEKLSQSFYTLSTNTYRVELFKDYYINKGLLSTIKNNNKAIHVLGSIFAKENDYANCLIVNDEKSVIEALNGNIFLVKDKVIKTPPISDGCLNGIIRKKLIEIISALDHYELVEESISPFELQKADELFITNVIMGIQPITIYRKKNFEKEVAKDLLGKLNAKVRLG</sequence>
<dbReference type="SUPFAM" id="SSF56752">
    <property type="entry name" value="D-aminoacid aminotransferase-like PLP-dependent enzymes"/>
    <property type="match status" value="1"/>
</dbReference>
<dbReference type="EC" id="2.6.1.42" evidence="5"/>
<dbReference type="GO" id="GO:0008483">
    <property type="term" value="F:transaminase activity"/>
    <property type="evidence" value="ECO:0007669"/>
    <property type="project" value="UniProtKB-KW"/>
</dbReference>
<dbReference type="InterPro" id="IPR036038">
    <property type="entry name" value="Aminotransferase-like"/>
</dbReference>
<dbReference type="InterPro" id="IPR043132">
    <property type="entry name" value="BCAT-like_C"/>
</dbReference>
<comment type="similarity">
    <text evidence="4">Belongs to the class-IV pyridoxal-phosphate-dependent aminotransferase family.</text>
</comment>
<protein>
    <recommendedName>
        <fullName evidence="5">branched-chain-amino-acid transaminase</fullName>
        <ecNumber evidence="5">2.6.1.42</ecNumber>
    </recommendedName>
</protein>
<dbReference type="Pfam" id="PF01063">
    <property type="entry name" value="Aminotran_4"/>
    <property type="match status" value="1"/>
</dbReference>
<evidence type="ECO:0000256" key="8">
    <source>
        <dbReference type="ARBA" id="ARBA00049229"/>
    </source>
</evidence>
<evidence type="ECO:0000256" key="5">
    <source>
        <dbReference type="ARBA" id="ARBA00013053"/>
    </source>
</evidence>
<evidence type="ECO:0000256" key="7">
    <source>
        <dbReference type="ARBA" id="ARBA00048798"/>
    </source>
</evidence>
<gene>
    <name evidence="9" type="ORF">GCM10009117_00350</name>
</gene>
<comment type="pathway">
    <text evidence="1">Amino-acid biosynthesis; L-isoleucine biosynthesis; L-isoleucine from 2-oxobutanoate: step 4/4.</text>
</comment>
<comment type="pathway">
    <text evidence="3">Amino-acid biosynthesis; L-leucine biosynthesis; L-leucine from 3-methyl-2-oxobutanoate: step 4/4.</text>
</comment>
<comment type="pathway">
    <text evidence="2">Amino-acid biosynthesis; L-valine biosynthesis; L-valine from pyruvate: step 4/4.</text>
</comment>
<dbReference type="Gene3D" id="3.30.470.10">
    <property type="match status" value="1"/>
</dbReference>
<evidence type="ECO:0000256" key="1">
    <source>
        <dbReference type="ARBA" id="ARBA00004824"/>
    </source>
</evidence>
<comment type="catalytic activity">
    <reaction evidence="7">
        <text>L-isoleucine + 2-oxoglutarate = (S)-3-methyl-2-oxopentanoate + L-glutamate</text>
        <dbReference type="Rhea" id="RHEA:24801"/>
        <dbReference type="ChEBI" id="CHEBI:16810"/>
        <dbReference type="ChEBI" id="CHEBI:29985"/>
        <dbReference type="ChEBI" id="CHEBI:35146"/>
        <dbReference type="ChEBI" id="CHEBI:58045"/>
        <dbReference type="EC" id="2.6.1.42"/>
    </reaction>
</comment>
<dbReference type="InterPro" id="IPR001544">
    <property type="entry name" value="Aminotrans_IV"/>
</dbReference>
<dbReference type="EMBL" id="BAAAFG010000001">
    <property type="protein sequence ID" value="GAA0870890.1"/>
    <property type="molecule type" value="Genomic_DNA"/>
</dbReference>
<dbReference type="Proteomes" id="UP001500507">
    <property type="component" value="Unassembled WGS sequence"/>
</dbReference>
<organism evidence="9 10">
    <name type="scientific">Gangjinia marincola</name>
    <dbReference type="NCBI Taxonomy" id="578463"/>
    <lineage>
        <taxon>Bacteria</taxon>
        <taxon>Pseudomonadati</taxon>
        <taxon>Bacteroidota</taxon>
        <taxon>Flavobacteriia</taxon>
        <taxon>Flavobacteriales</taxon>
        <taxon>Flavobacteriaceae</taxon>
        <taxon>Gangjinia</taxon>
    </lineage>
</organism>
<reference evidence="10" key="1">
    <citation type="journal article" date="2019" name="Int. J. Syst. Evol. Microbiol.">
        <title>The Global Catalogue of Microorganisms (GCM) 10K type strain sequencing project: providing services to taxonomists for standard genome sequencing and annotation.</title>
        <authorList>
            <consortium name="The Broad Institute Genomics Platform"/>
            <consortium name="The Broad Institute Genome Sequencing Center for Infectious Disease"/>
            <person name="Wu L."/>
            <person name="Ma J."/>
        </authorList>
    </citation>
    <scope>NUCLEOTIDE SEQUENCE [LARGE SCALE GENOMIC DNA]</scope>
    <source>
        <strain evidence="10">JCM 16082</strain>
    </source>
</reference>
<evidence type="ECO:0000256" key="3">
    <source>
        <dbReference type="ARBA" id="ARBA00005072"/>
    </source>
</evidence>
<keyword evidence="9" id="KW-0032">Aminotransferase</keyword>
<proteinExistence type="inferred from homology"/>
<evidence type="ECO:0000256" key="6">
    <source>
        <dbReference type="ARBA" id="ARBA00048212"/>
    </source>
</evidence>
<dbReference type="PANTHER" id="PTHR42743:SF11">
    <property type="entry name" value="AMINODEOXYCHORISMATE LYASE"/>
    <property type="match status" value="1"/>
</dbReference>
<comment type="catalytic activity">
    <reaction evidence="6">
        <text>L-valine + 2-oxoglutarate = 3-methyl-2-oxobutanoate + L-glutamate</text>
        <dbReference type="Rhea" id="RHEA:24813"/>
        <dbReference type="ChEBI" id="CHEBI:11851"/>
        <dbReference type="ChEBI" id="CHEBI:16810"/>
        <dbReference type="ChEBI" id="CHEBI:29985"/>
        <dbReference type="ChEBI" id="CHEBI:57762"/>
        <dbReference type="EC" id="2.6.1.42"/>
    </reaction>
</comment>
<dbReference type="CDD" id="cd00449">
    <property type="entry name" value="PLPDE_IV"/>
    <property type="match status" value="1"/>
</dbReference>
<comment type="caution">
    <text evidence="9">The sequence shown here is derived from an EMBL/GenBank/DDBJ whole genome shotgun (WGS) entry which is preliminary data.</text>
</comment>
<keyword evidence="10" id="KW-1185">Reference proteome</keyword>
<dbReference type="RefSeq" id="WP_343762258.1">
    <property type="nucleotide sequence ID" value="NZ_BAAAFG010000001.1"/>
</dbReference>
<dbReference type="InterPro" id="IPR043131">
    <property type="entry name" value="BCAT-like_N"/>
</dbReference>
<accession>A0ABP3XNK5</accession>
<evidence type="ECO:0000313" key="10">
    <source>
        <dbReference type="Proteomes" id="UP001500507"/>
    </source>
</evidence>
<evidence type="ECO:0000313" key="9">
    <source>
        <dbReference type="EMBL" id="GAA0870890.1"/>
    </source>
</evidence>
<comment type="catalytic activity">
    <reaction evidence="8">
        <text>L-leucine + 2-oxoglutarate = 4-methyl-2-oxopentanoate + L-glutamate</text>
        <dbReference type="Rhea" id="RHEA:18321"/>
        <dbReference type="ChEBI" id="CHEBI:16810"/>
        <dbReference type="ChEBI" id="CHEBI:17865"/>
        <dbReference type="ChEBI" id="CHEBI:29985"/>
        <dbReference type="ChEBI" id="CHEBI:57427"/>
        <dbReference type="EC" id="2.6.1.42"/>
    </reaction>
</comment>
<name>A0ABP3XNK5_9FLAO</name>
<keyword evidence="9" id="KW-0808">Transferase</keyword>
<dbReference type="Gene3D" id="3.20.10.10">
    <property type="entry name" value="D-amino Acid Aminotransferase, subunit A, domain 2"/>
    <property type="match status" value="1"/>
</dbReference>
<evidence type="ECO:0000256" key="2">
    <source>
        <dbReference type="ARBA" id="ARBA00004931"/>
    </source>
</evidence>